<proteinExistence type="predicted"/>
<keyword evidence="2" id="KW-0489">Methyltransferase</keyword>
<reference evidence="3" key="1">
    <citation type="journal article" date="2019" name="Int. J. Syst. Evol. Microbiol.">
        <title>The Global Catalogue of Microorganisms (GCM) 10K type strain sequencing project: providing services to taxonomists for standard genome sequencing and annotation.</title>
        <authorList>
            <consortium name="The Broad Institute Genomics Platform"/>
            <consortium name="The Broad Institute Genome Sequencing Center for Infectious Disease"/>
            <person name="Wu L."/>
            <person name="Ma J."/>
        </authorList>
    </citation>
    <scope>NUCLEOTIDE SEQUENCE [LARGE SCALE GENOMIC DNA]</scope>
    <source>
        <strain evidence="3">CCUG 73951</strain>
    </source>
</reference>
<dbReference type="Gene3D" id="3.40.50.150">
    <property type="entry name" value="Vaccinia Virus protein VP39"/>
    <property type="match status" value="1"/>
</dbReference>
<dbReference type="Proteomes" id="UP001596494">
    <property type="component" value="Unassembled WGS sequence"/>
</dbReference>
<dbReference type="PANTHER" id="PTHR43861:SF6">
    <property type="entry name" value="METHYLTRANSFERASE TYPE 11"/>
    <property type="match status" value="1"/>
</dbReference>
<protein>
    <submittedName>
        <fullName evidence="2">Class I SAM-dependent methyltransferase</fullName>
        <ecNumber evidence="2">2.1.1.222</ecNumber>
        <ecNumber evidence="2">2.1.1.64</ecNumber>
    </submittedName>
</protein>
<evidence type="ECO:0000313" key="3">
    <source>
        <dbReference type="Proteomes" id="UP001596494"/>
    </source>
</evidence>
<accession>A0ABW2K962</accession>
<name>A0ABW2K962_9BACI</name>
<dbReference type="GO" id="GO:0061542">
    <property type="term" value="F:3-demethylubiquinol 3-O-methyltransferase activity"/>
    <property type="evidence" value="ECO:0007669"/>
    <property type="project" value="UniProtKB-EC"/>
</dbReference>
<organism evidence="2 3">
    <name type="scientific">Halobacillus campisalis</name>
    <dbReference type="NCBI Taxonomy" id="435909"/>
    <lineage>
        <taxon>Bacteria</taxon>
        <taxon>Bacillati</taxon>
        <taxon>Bacillota</taxon>
        <taxon>Bacilli</taxon>
        <taxon>Bacillales</taxon>
        <taxon>Bacillaceae</taxon>
        <taxon>Halobacillus</taxon>
    </lineage>
</organism>
<gene>
    <name evidence="2" type="ORF">ACFQMN_17225</name>
</gene>
<feature type="domain" description="Methyltransferase type 11" evidence="1">
    <location>
        <begin position="55"/>
        <end position="145"/>
    </location>
</feature>
<dbReference type="EC" id="2.1.1.222" evidence="2"/>
<comment type="caution">
    <text evidence="2">The sequence shown here is derived from an EMBL/GenBank/DDBJ whole genome shotgun (WGS) entry which is preliminary data.</text>
</comment>
<dbReference type="SUPFAM" id="SSF53335">
    <property type="entry name" value="S-adenosyl-L-methionine-dependent methyltransferases"/>
    <property type="match status" value="1"/>
</dbReference>
<dbReference type="InterPro" id="IPR013216">
    <property type="entry name" value="Methyltransf_11"/>
</dbReference>
<dbReference type="Pfam" id="PF08241">
    <property type="entry name" value="Methyltransf_11"/>
    <property type="match status" value="1"/>
</dbReference>
<dbReference type="EC" id="2.1.1.64" evidence="2"/>
<dbReference type="GO" id="GO:0102208">
    <property type="term" value="F:2-polyprenyl-6-hydroxyphenol methylase activity"/>
    <property type="evidence" value="ECO:0007669"/>
    <property type="project" value="UniProtKB-EC"/>
</dbReference>
<dbReference type="RefSeq" id="WP_289214982.1">
    <property type="nucleotide sequence ID" value="NZ_JAPVRC010000002.1"/>
</dbReference>
<dbReference type="GO" id="GO:0032259">
    <property type="term" value="P:methylation"/>
    <property type="evidence" value="ECO:0007669"/>
    <property type="project" value="UniProtKB-KW"/>
</dbReference>
<keyword evidence="3" id="KW-1185">Reference proteome</keyword>
<dbReference type="EMBL" id="JBHTBY010000017">
    <property type="protein sequence ID" value="MFC7322608.1"/>
    <property type="molecule type" value="Genomic_DNA"/>
</dbReference>
<dbReference type="InterPro" id="IPR029063">
    <property type="entry name" value="SAM-dependent_MTases_sf"/>
</dbReference>
<dbReference type="PANTHER" id="PTHR43861">
    <property type="entry name" value="TRANS-ACONITATE 2-METHYLTRANSFERASE-RELATED"/>
    <property type="match status" value="1"/>
</dbReference>
<dbReference type="CDD" id="cd02440">
    <property type="entry name" value="AdoMet_MTases"/>
    <property type="match status" value="1"/>
</dbReference>
<sequence length="203" mass="23471">MLRFVLKLTGSIVEDLISRHWVKSSTPDLYAQRVERSEFLTKHVKKYVAKKGKVLEAGRNVGRNLNHLFSHGYKDVTGIEISEKAVKAMKKTYPQLAKKANTIHSPVENVIKTLPTDGFDLVFSMVVLEHIHPDSDWILEEIARISGEYLITIEAETAANWRFFPRNYKEIFEKYGFRQVEEKSCEEGGLEHYTLRVFKKKGK</sequence>
<evidence type="ECO:0000313" key="2">
    <source>
        <dbReference type="EMBL" id="MFC7322608.1"/>
    </source>
</evidence>
<evidence type="ECO:0000259" key="1">
    <source>
        <dbReference type="Pfam" id="PF08241"/>
    </source>
</evidence>
<keyword evidence="2" id="KW-0808">Transferase</keyword>